<keyword evidence="3" id="KW-1185">Reference proteome</keyword>
<evidence type="ECO:0000313" key="2">
    <source>
        <dbReference type="EMBL" id="MCP9765336.1"/>
    </source>
</evidence>
<dbReference type="InterPro" id="IPR013216">
    <property type="entry name" value="Methyltransf_11"/>
</dbReference>
<dbReference type="GO" id="GO:0032259">
    <property type="term" value="P:methylation"/>
    <property type="evidence" value="ECO:0007669"/>
    <property type="project" value="UniProtKB-KW"/>
</dbReference>
<evidence type="ECO:0000259" key="1">
    <source>
        <dbReference type="Pfam" id="PF08241"/>
    </source>
</evidence>
<sequence length="299" mass="34147">MQLINKENSEFYSSKTGLPIHVLEEMYVSESKFHEEILAENDFDRRTALYEYIYTKSAKATAPYLKEYFFDLIDAKKLILNIYKKEFEGKSIIDIGCGSGAFLYVVAQSGLSYKTLYGLDVKAPTFPKDAFSENIKTIQSSIIKFSVPQQFEAAMLDNVYEHIVPADKAFFLKSLSDSLVIGGKLVLIIPSRLFGPADWTLLVDRTFSGNLEATCLHVDETTFKETMDNLEKYGFGNFKSPIPFIALNPLKQIFPNFRLPSSFYAAIEDSWLMRLLKKIKFRGKSLFRMEVTIIAEKIK</sequence>
<keyword evidence="2" id="KW-0808">Transferase</keyword>
<dbReference type="CDD" id="cd02440">
    <property type="entry name" value="AdoMet_MTases"/>
    <property type="match status" value="1"/>
</dbReference>
<accession>A0AAE3KW96</accession>
<protein>
    <submittedName>
        <fullName evidence="2">Class I SAM-dependent methyltransferase</fullName>
    </submittedName>
</protein>
<dbReference type="GO" id="GO:0008168">
    <property type="term" value="F:methyltransferase activity"/>
    <property type="evidence" value="ECO:0007669"/>
    <property type="project" value="UniProtKB-KW"/>
</dbReference>
<dbReference type="InterPro" id="IPR029063">
    <property type="entry name" value="SAM-dependent_MTases_sf"/>
</dbReference>
<dbReference type="AlphaFoldDB" id="A0AAE3KW96"/>
<gene>
    <name evidence="2" type="ORF">EGI31_20575</name>
</gene>
<keyword evidence="2" id="KW-0489">Methyltransferase</keyword>
<reference evidence="2 3" key="1">
    <citation type="submission" date="2018-11" db="EMBL/GenBank/DDBJ databases">
        <title>Novel bacteria species description.</title>
        <authorList>
            <person name="Han J.-H."/>
        </authorList>
    </citation>
    <scope>NUCLEOTIDE SEQUENCE [LARGE SCALE GENOMIC DNA]</scope>
    <source>
        <strain evidence="2 3">KCTC23259</strain>
    </source>
</reference>
<proteinExistence type="predicted"/>
<name>A0AAE3KW96_9BACT</name>
<dbReference type="RefSeq" id="WP_255039029.1">
    <property type="nucleotide sequence ID" value="NZ_RJUF01000182.1"/>
</dbReference>
<dbReference type="Pfam" id="PF08241">
    <property type="entry name" value="Methyltransf_11"/>
    <property type="match status" value="1"/>
</dbReference>
<dbReference type="Proteomes" id="UP001204144">
    <property type="component" value="Unassembled WGS sequence"/>
</dbReference>
<evidence type="ECO:0000313" key="3">
    <source>
        <dbReference type="Proteomes" id="UP001204144"/>
    </source>
</evidence>
<comment type="caution">
    <text evidence="2">The sequence shown here is derived from an EMBL/GenBank/DDBJ whole genome shotgun (WGS) entry which is preliminary data.</text>
</comment>
<organism evidence="2 3">
    <name type="scientific">Lacihabitans soyangensis</name>
    <dbReference type="NCBI Taxonomy" id="869394"/>
    <lineage>
        <taxon>Bacteria</taxon>
        <taxon>Pseudomonadati</taxon>
        <taxon>Bacteroidota</taxon>
        <taxon>Cytophagia</taxon>
        <taxon>Cytophagales</taxon>
        <taxon>Leadbetterellaceae</taxon>
        <taxon>Lacihabitans</taxon>
    </lineage>
</organism>
<feature type="domain" description="Methyltransferase type 11" evidence="1">
    <location>
        <begin position="93"/>
        <end position="187"/>
    </location>
</feature>
<dbReference type="Gene3D" id="3.40.50.150">
    <property type="entry name" value="Vaccinia Virus protein VP39"/>
    <property type="match status" value="1"/>
</dbReference>
<dbReference type="EMBL" id="RJUF01000182">
    <property type="protein sequence ID" value="MCP9765336.1"/>
    <property type="molecule type" value="Genomic_DNA"/>
</dbReference>
<dbReference type="SUPFAM" id="SSF53335">
    <property type="entry name" value="S-adenosyl-L-methionine-dependent methyltransferases"/>
    <property type="match status" value="1"/>
</dbReference>